<gene>
    <name evidence="2" type="ORF">IscW_ISCW018662</name>
</gene>
<name>B7PQL4_IXOSC</name>
<dbReference type="EMBL" id="ABJB010719083">
    <property type="status" value="NOT_ANNOTATED_CDS"/>
    <property type="molecule type" value="Genomic_DNA"/>
</dbReference>
<sequence>MSTSSVAEYRLTFGSPLSGRRRKASRRTARRVHAPGAAQHFQGTFRHSSVVFTTSHLRNTEVGPAPSGIPSEDIARVEAQLQAVIDGIFTAVAQVAQMAARVGPRYKVPLQIATYEDDFAIWVSDHGGPPRTFDLTIDGRPLEVRRKATYLGLRVNDRVTWEPALHRGLTLARVLYAMSLLALTEHQWGRIEPAQHVALRVCLGVPRHASSRLTLAEAGVNAVRNTAGERAMGHLVRIQETRSAASLVALRDITKTATAAAFREDTGRAEAERLAFHATSTTAELAALQLGLRLLDVNEPDLLVVLADSRAALSLLRALYRSPQLAREVVARVGEL</sequence>
<dbReference type="VEuPathDB" id="VectorBase:ISCW018662"/>
<dbReference type="Proteomes" id="UP000001555">
    <property type="component" value="Unassembled WGS sequence"/>
</dbReference>
<evidence type="ECO:0000313" key="3">
    <source>
        <dbReference type="EnsemblMetazoa" id="ISCW018662-PA"/>
    </source>
</evidence>
<dbReference type="VEuPathDB" id="VectorBase:ISCI018662"/>
<protein>
    <submittedName>
        <fullName evidence="2 3">Uncharacterized protein</fullName>
    </submittedName>
</protein>
<dbReference type="EMBL" id="ABJB010151199">
    <property type="status" value="NOT_ANNOTATED_CDS"/>
    <property type="molecule type" value="Genomic_DNA"/>
</dbReference>
<evidence type="ECO:0000313" key="2">
    <source>
        <dbReference type="EMBL" id="EEC08884.1"/>
    </source>
</evidence>
<dbReference type="EMBL" id="ABJB010398398">
    <property type="status" value="NOT_ANNOTATED_CDS"/>
    <property type="molecule type" value="Genomic_DNA"/>
</dbReference>
<dbReference type="AlphaFoldDB" id="B7PQL4"/>
<dbReference type="HOGENOM" id="CLU_827121_0_0_1"/>
<organism>
    <name type="scientific">Ixodes scapularis</name>
    <name type="common">Black-legged tick</name>
    <name type="synonym">Deer tick</name>
    <dbReference type="NCBI Taxonomy" id="6945"/>
    <lineage>
        <taxon>Eukaryota</taxon>
        <taxon>Metazoa</taxon>
        <taxon>Ecdysozoa</taxon>
        <taxon>Arthropoda</taxon>
        <taxon>Chelicerata</taxon>
        <taxon>Arachnida</taxon>
        <taxon>Acari</taxon>
        <taxon>Parasitiformes</taxon>
        <taxon>Ixodida</taxon>
        <taxon>Ixodoidea</taxon>
        <taxon>Ixodidae</taxon>
        <taxon>Ixodinae</taxon>
        <taxon>Ixodes</taxon>
    </lineage>
</organism>
<evidence type="ECO:0000256" key="1">
    <source>
        <dbReference type="SAM" id="MobiDB-lite"/>
    </source>
</evidence>
<dbReference type="PaxDb" id="6945-B7PQL4"/>
<dbReference type="OrthoDB" id="411823at2759"/>
<feature type="region of interest" description="Disordered" evidence="1">
    <location>
        <begin position="17"/>
        <end position="37"/>
    </location>
</feature>
<feature type="compositionally biased region" description="Basic residues" evidence="1">
    <location>
        <begin position="19"/>
        <end position="33"/>
    </location>
</feature>
<dbReference type="EMBL" id="DS766261">
    <property type="protein sequence ID" value="EEC08884.1"/>
    <property type="molecule type" value="Genomic_DNA"/>
</dbReference>
<dbReference type="VEuPathDB" id="VectorBase:ISCP_013310"/>
<dbReference type="InParanoid" id="B7PQL4"/>
<reference evidence="2 4" key="1">
    <citation type="submission" date="2008-03" db="EMBL/GenBank/DDBJ databases">
        <title>Annotation of Ixodes scapularis.</title>
        <authorList>
            <consortium name="Ixodes scapularis Genome Project Consortium"/>
            <person name="Caler E."/>
            <person name="Hannick L.I."/>
            <person name="Bidwell S."/>
            <person name="Joardar V."/>
            <person name="Thiagarajan M."/>
            <person name="Amedeo P."/>
            <person name="Galinsky K.J."/>
            <person name="Schobel S."/>
            <person name="Inman J."/>
            <person name="Hostetler J."/>
            <person name="Miller J."/>
            <person name="Hammond M."/>
            <person name="Megy K."/>
            <person name="Lawson D."/>
            <person name="Kodira C."/>
            <person name="Sutton G."/>
            <person name="Meyer J."/>
            <person name="Hill C.A."/>
            <person name="Birren B."/>
            <person name="Nene V."/>
            <person name="Collins F."/>
            <person name="Alarcon-Chaidez F."/>
            <person name="Wikel S."/>
            <person name="Strausberg R."/>
        </authorList>
    </citation>
    <scope>NUCLEOTIDE SEQUENCE [LARGE SCALE GENOMIC DNA]</scope>
    <source>
        <strain evidence="4">Wikel</strain>
        <strain evidence="2">Wikel colony</strain>
    </source>
</reference>
<keyword evidence="4" id="KW-1185">Reference proteome</keyword>
<proteinExistence type="predicted"/>
<accession>B7PQL4</accession>
<reference evidence="3" key="2">
    <citation type="submission" date="2020-05" db="UniProtKB">
        <authorList>
            <consortium name="EnsemblMetazoa"/>
        </authorList>
    </citation>
    <scope>IDENTIFICATION</scope>
    <source>
        <strain evidence="3">wikel</strain>
    </source>
</reference>
<dbReference type="EnsemblMetazoa" id="ISCW018662-RA">
    <property type="protein sequence ID" value="ISCW018662-PA"/>
    <property type="gene ID" value="ISCW018662"/>
</dbReference>
<evidence type="ECO:0000313" key="4">
    <source>
        <dbReference type="Proteomes" id="UP000001555"/>
    </source>
</evidence>